<keyword evidence="3" id="KW-1185">Reference proteome</keyword>
<sequence length="105" mass="12155">MIPAKPAKYLSEYLRIYRTKFSWLLISVQNQGRSGHKTNQELMRSEREKTMDPGINLILKLRNPLKTKQREKDEQEKHSHAGNGSPSAAFCNRTVNHLDLSDKMC</sequence>
<name>A0A3N4K466_9PEZI</name>
<reference evidence="2 3" key="1">
    <citation type="journal article" date="2018" name="Nat. Ecol. Evol.">
        <title>Pezizomycetes genomes reveal the molecular basis of ectomycorrhizal truffle lifestyle.</title>
        <authorList>
            <person name="Murat C."/>
            <person name="Payen T."/>
            <person name="Noel B."/>
            <person name="Kuo A."/>
            <person name="Morin E."/>
            <person name="Chen J."/>
            <person name="Kohler A."/>
            <person name="Krizsan K."/>
            <person name="Balestrini R."/>
            <person name="Da Silva C."/>
            <person name="Montanini B."/>
            <person name="Hainaut M."/>
            <person name="Levati E."/>
            <person name="Barry K.W."/>
            <person name="Belfiori B."/>
            <person name="Cichocki N."/>
            <person name="Clum A."/>
            <person name="Dockter R.B."/>
            <person name="Fauchery L."/>
            <person name="Guy J."/>
            <person name="Iotti M."/>
            <person name="Le Tacon F."/>
            <person name="Lindquist E.A."/>
            <person name="Lipzen A."/>
            <person name="Malagnac F."/>
            <person name="Mello A."/>
            <person name="Molinier V."/>
            <person name="Miyauchi S."/>
            <person name="Poulain J."/>
            <person name="Riccioni C."/>
            <person name="Rubini A."/>
            <person name="Sitrit Y."/>
            <person name="Splivallo R."/>
            <person name="Traeger S."/>
            <person name="Wang M."/>
            <person name="Zifcakova L."/>
            <person name="Wipf D."/>
            <person name="Zambonelli A."/>
            <person name="Paolocci F."/>
            <person name="Nowrousian M."/>
            <person name="Ottonello S."/>
            <person name="Baldrian P."/>
            <person name="Spatafora J.W."/>
            <person name="Henrissat B."/>
            <person name="Nagy L.G."/>
            <person name="Aury J.M."/>
            <person name="Wincker P."/>
            <person name="Grigoriev I.V."/>
            <person name="Bonfante P."/>
            <person name="Martin F.M."/>
        </authorList>
    </citation>
    <scope>NUCLEOTIDE SEQUENCE [LARGE SCALE GENOMIC DNA]</scope>
    <source>
        <strain evidence="2 3">120613-1</strain>
    </source>
</reference>
<proteinExistence type="predicted"/>
<accession>A0A3N4K466</accession>
<organism evidence="2 3">
    <name type="scientific">Choiromyces venosus 120613-1</name>
    <dbReference type="NCBI Taxonomy" id="1336337"/>
    <lineage>
        <taxon>Eukaryota</taxon>
        <taxon>Fungi</taxon>
        <taxon>Dikarya</taxon>
        <taxon>Ascomycota</taxon>
        <taxon>Pezizomycotina</taxon>
        <taxon>Pezizomycetes</taxon>
        <taxon>Pezizales</taxon>
        <taxon>Tuberaceae</taxon>
        <taxon>Choiromyces</taxon>
    </lineage>
</organism>
<protein>
    <submittedName>
        <fullName evidence="2">Uncharacterized protein</fullName>
    </submittedName>
</protein>
<evidence type="ECO:0000313" key="2">
    <source>
        <dbReference type="EMBL" id="RPB05370.1"/>
    </source>
</evidence>
<feature type="compositionally biased region" description="Basic and acidic residues" evidence="1">
    <location>
        <begin position="68"/>
        <end position="79"/>
    </location>
</feature>
<gene>
    <name evidence="2" type="ORF">L873DRAFT_787064</name>
</gene>
<dbReference type="Proteomes" id="UP000276215">
    <property type="component" value="Unassembled WGS sequence"/>
</dbReference>
<feature type="region of interest" description="Disordered" evidence="1">
    <location>
        <begin position="34"/>
        <end position="90"/>
    </location>
</feature>
<dbReference type="EMBL" id="ML120353">
    <property type="protein sequence ID" value="RPB05370.1"/>
    <property type="molecule type" value="Genomic_DNA"/>
</dbReference>
<dbReference type="AlphaFoldDB" id="A0A3N4K466"/>
<evidence type="ECO:0000256" key="1">
    <source>
        <dbReference type="SAM" id="MobiDB-lite"/>
    </source>
</evidence>
<evidence type="ECO:0000313" key="3">
    <source>
        <dbReference type="Proteomes" id="UP000276215"/>
    </source>
</evidence>